<protein>
    <submittedName>
        <fullName evidence="1">Uncharacterized protein</fullName>
    </submittedName>
</protein>
<gene>
    <name evidence="1" type="ORF">ACFODK_02870</name>
</gene>
<dbReference type="Proteomes" id="UP001595378">
    <property type="component" value="Unassembled WGS sequence"/>
</dbReference>
<organism evidence="1 2">
    <name type="scientific">Alteraurantiacibacter lauratis</name>
    <dbReference type="NCBI Taxonomy" id="2054627"/>
    <lineage>
        <taxon>Bacteria</taxon>
        <taxon>Pseudomonadati</taxon>
        <taxon>Pseudomonadota</taxon>
        <taxon>Alphaproteobacteria</taxon>
        <taxon>Sphingomonadales</taxon>
        <taxon>Erythrobacteraceae</taxon>
        <taxon>Alteraurantiacibacter</taxon>
    </lineage>
</organism>
<reference evidence="2" key="1">
    <citation type="journal article" date="2019" name="Int. J. Syst. Evol. Microbiol.">
        <title>The Global Catalogue of Microorganisms (GCM) 10K type strain sequencing project: providing services to taxonomists for standard genome sequencing and annotation.</title>
        <authorList>
            <consortium name="The Broad Institute Genomics Platform"/>
            <consortium name="The Broad Institute Genome Sequencing Center for Infectious Disease"/>
            <person name="Wu L."/>
            <person name="Ma J."/>
        </authorList>
    </citation>
    <scope>NUCLEOTIDE SEQUENCE [LARGE SCALE GENOMIC DNA]</scope>
    <source>
        <strain evidence="2">KCTC 52606</strain>
    </source>
</reference>
<evidence type="ECO:0000313" key="1">
    <source>
        <dbReference type="EMBL" id="MFC3099827.1"/>
    </source>
</evidence>
<proteinExistence type="predicted"/>
<evidence type="ECO:0000313" key="2">
    <source>
        <dbReference type="Proteomes" id="UP001595378"/>
    </source>
</evidence>
<dbReference type="EMBL" id="JBHRSU010000003">
    <property type="protein sequence ID" value="MFC3099827.1"/>
    <property type="molecule type" value="Genomic_DNA"/>
</dbReference>
<keyword evidence="2" id="KW-1185">Reference proteome</keyword>
<sequence length="221" mass="23774">MTRFAGARLNDRWGLAEGRVLAVRVLPLACVRAGILVEYDLAGQFENWRATGAFVWLPNRFLPLEGASTPFHDLNAEGALRLDTAAQAEQLFRLFCASVNGSEGAFYPMRTGFPTRRSASNPHAAHAAAQIAKPLAIARDGQGWNVDAAIAYGSRFFAARFDVNAAVLVEMIDDAPLFGVIPGAVPIWRDGVLHIAAPDLAELGNVSPEPEADPTRHEDAA</sequence>
<name>A0ABV7EDY6_9SPHN</name>
<comment type="caution">
    <text evidence="1">The sequence shown here is derived from an EMBL/GenBank/DDBJ whole genome shotgun (WGS) entry which is preliminary data.</text>
</comment>
<accession>A0ABV7EDY6</accession>
<dbReference type="RefSeq" id="WP_336918630.1">
    <property type="nucleotide sequence ID" value="NZ_JBANRN010000005.1"/>
</dbReference>